<dbReference type="InParanoid" id="A7EYK5"/>
<organism evidence="2 3">
    <name type="scientific">Sclerotinia sclerotiorum (strain ATCC 18683 / 1980 / Ss-1)</name>
    <name type="common">White mold</name>
    <name type="synonym">Whetzelinia sclerotiorum</name>
    <dbReference type="NCBI Taxonomy" id="665079"/>
    <lineage>
        <taxon>Eukaryota</taxon>
        <taxon>Fungi</taxon>
        <taxon>Dikarya</taxon>
        <taxon>Ascomycota</taxon>
        <taxon>Pezizomycotina</taxon>
        <taxon>Leotiomycetes</taxon>
        <taxon>Helotiales</taxon>
        <taxon>Sclerotiniaceae</taxon>
        <taxon>Sclerotinia</taxon>
    </lineage>
</organism>
<name>A7EYK5_SCLS1</name>
<accession>A7EYK5</accession>
<reference evidence="3" key="1">
    <citation type="journal article" date="2011" name="PLoS Genet.">
        <title>Genomic analysis of the necrotrophic fungal pathogens Sclerotinia sclerotiorum and Botrytis cinerea.</title>
        <authorList>
            <person name="Amselem J."/>
            <person name="Cuomo C.A."/>
            <person name="van Kan J.A."/>
            <person name="Viaud M."/>
            <person name="Benito E.P."/>
            <person name="Couloux A."/>
            <person name="Coutinho P.M."/>
            <person name="de Vries R.P."/>
            <person name="Dyer P.S."/>
            <person name="Fillinger S."/>
            <person name="Fournier E."/>
            <person name="Gout L."/>
            <person name="Hahn M."/>
            <person name="Kohn L."/>
            <person name="Lapalu N."/>
            <person name="Plummer K.M."/>
            <person name="Pradier J.M."/>
            <person name="Quevillon E."/>
            <person name="Sharon A."/>
            <person name="Simon A."/>
            <person name="ten Have A."/>
            <person name="Tudzynski B."/>
            <person name="Tudzynski P."/>
            <person name="Wincker P."/>
            <person name="Andrew M."/>
            <person name="Anthouard V."/>
            <person name="Beever R.E."/>
            <person name="Beffa R."/>
            <person name="Benoit I."/>
            <person name="Bouzid O."/>
            <person name="Brault B."/>
            <person name="Chen Z."/>
            <person name="Choquer M."/>
            <person name="Collemare J."/>
            <person name="Cotton P."/>
            <person name="Danchin E.G."/>
            <person name="Da Silva C."/>
            <person name="Gautier A."/>
            <person name="Giraud C."/>
            <person name="Giraud T."/>
            <person name="Gonzalez C."/>
            <person name="Grossetete S."/>
            <person name="Guldener U."/>
            <person name="Henrissat B."/>
            <person name="Howlett B.J."/>
            <person name="Kodira C."/>
            <person name="Kretschmer M."/>
            <person name="Lappartient A."/>
            <person name="Leroch M."/>
            <person name="Levis C."/>
            <person name="Mauceli E."/>
            <person name="Neuveglise C."/>
            <person name="Oeser B."/>
            <person name="Pearson M."/>
            <person name="Poulain J."/>
            <person name="Poussereau N."/>
            <person name="Quesneville H."/>
            <person name="Rascle C."/>
            <person name="Schumacher J."/>
            <person name="Segurens B."/>
            <person name="Sexton A."/>
            <person name="Silva E."/>
            <person name="Sirven C."/>
            <person name="Soanes D.M."/>
            <person name="Talbot N.J."/>
            <person name="Templeton M."/>
            <person name="Yandava C."/>
            <person name="Yarden O."/>
            <person name="Zeng Q."/>
            <person name="Rollins J.A."/>
            <person name="Lebrun M.H."/>
            <person name="Dickman M."/>
        </authorList>
    </citation>
    <scope>NUCLEOTIDE SEQUENCE [LARGE SCALE GENOMIC DNA]</scope>
    <source>
        <strain evidence="3">ATCC 18683 / 1980 / Ss-1</strain>
    </source>
</reference>
<keyword evidence="1" id="KW-1133">Transmembrane helix</keyword>
<evidence type="ECO:0000256" key="1">
    <source>
        <dbReference type="SAM" id="Phobius"/>
    </source>
</evidence>
<dbReference type="EMBL" id="CH476635">
    <property type="protein sequence ID" value="EDN94547.1"/>
    <property type="molecule type" value="Genomic_DNA"/>
</dbReference>
<dbReference type="Proteomes" id="UP000001312">
    <property type="component" value="Unassembled WGS sequence"/>
</dbReference>
<protein>
    <submittedName>
        <fullName evidence="2">Uncharacterized protein</fullName>
    </submittedName>
</protein>
<dbReference type="GeneID" id="5484911"/>
<dbReference type="RefSeq" id="XP_001588873.1">
    <property type="nucleotide sequence ID" value="XM_001588823.1"/>
</dbReference>
<feature type="transmembrane region" description="Helical" evidence="1">
    <location>
        <begin position="77"/>
        <end position="94"/>
    </location>
</feature>
<keyword evidence="1" id="KW-0472">Membrane</keyword>
<sequence>MLISAKMWNERYLNIAGSVISRETLPKFRSSRRNTGHHQKRKKKNFEPFLCNSEVPGSFEQHIGNPSRRKLRNFEKVLFSAVLFGGGRVVRVVFLKVHMFRYGLSVPSVISPELHLPNPRYDAYARTSTMTLPTATPTISGILLLFIPLITPLWAYSQAIKQSIEAMIGKLESWHLE</sequence>
<dbReference type="HOGENOM" id="CLU_1518738_0_0_1"/>
<dbReference type="KEGG" id="ssl:SS1G_10421"/>
<feature type="transmembrane region" description="Helical" evidence="1">
    <location>
        <begin position="138"/>
        <end position="157"/>
    </location>
</feature>
<evidence type="ECO:0000313" key="2">
    <source>
        <dbReference type="EMBL" id="EDN94547.1"/>
    </source>
</evidence>
<keyword evidence="1" id="KW-0812">Transmembrane</keyword>
<evidence type="ECO:0000313" key="3">
    <source>
        <dbReference type="Proteomes" id="UP000001312"/>
    </source>
</evidence>
<gene>
    <name evidence="2" type="ORF">SS1G_10421</name>
</gene>
<proteinExistence type="predicted"/>
<keyword evidence="3" id="KW-1185">Reference proteome</keyword>
<dbReference type="AlphaFoldDB" id="A7EYK5"/>